<dbReference type="GO" id="GO:0005737">
    <property type="term" value="C:cytoplasm"/>
    <property type="evidence" value="ECO:0007669"/>
    <property type="project" value="UniProtKB-SubCell"/>
</dbReference>
<dbReference type="CDD" id="cd00140">
    <property type="entry name" value="beta_clamp"/>
    <property type="match status" value="1"/>
</dbReference>
<evidence type="ECO:0000259" key="10">
    <source>
        <dbReference type="Pfam" id="PF00712"/>
    </source>
</evidence>
<keyword evidence="5 9" id="KW-0548">Nucleotidyltransferase</keyword>
<dbReference type="SUPFAM" id="SSF55979">
    <property type="entry name" value="DNA clamp"/>
    <property type="match status" value="3"/>
</dbReference>
<sequence>MKIQTKTDTFLKTLSLNNRDVSQNPSLPILSDVLIEAERNTVTLTTTDLELSIKSQIAVAVTESGAVAVPAKILQEYLSNIADDKLELSSEKETVTIISTGTKATISGNSAAEFPVVNKLPDKKILEFNPGEFHKIIGTVNVAAAVDPTRPVLSGISIKTIKDGLIFAATDGYRLAKRLVRQKSSEPVELIVPARSMTEVSRAFGEETDGKISMFVSKDENQVLFSGDGVQIYTRLIDGAYPDYEQIIPKEFQIAPLISKGDLIKAIKLAAVFSRDIGSVIHLKFSKTGIEVSGITAQVGQGSSVVAASNVSKELTVAFNSKYLLDGLSVIEDEVVRMSISGPTSPSLLESRHGEEYKYIVMPVRTQS</sequence>
<evidence type="ECO:0000313" key="13">
    <source>
        <dbReference type="EMBL" id="OGY25318.1"/>
    </source>
</evidence>
<dbReference type="InterPro" id="IPR022634">
    <property type="entry name" value="DNA_polIII_beta_N"/>
</dbReference>
<feature type="domain" description="DNA polymerase III beta sliding clamp N-terminal" evidence="10">
    <location>
        <begin position="1"/>
        <end position="117"/>
    </location>
</feature>
<accession>A0A1G1WCA4</accession>
<dbReference type="Gene3D" id="3.10.150.10">
    <property type="entry name" value="DNA Polymerase III, subunit A, domain 2"/>
    <property type="match status" value="1"/>
</dbReference>
<dbReference type="Pfam" id="PF00712">
    <property type="entry name" value="DNA_pol3_beta"/>
    <property type="match status" value="1"/>
</dbReference>
<dbReference type="GO" id="GO:0008408">
    <property type="term" value="F:3'-5' exonuclease activity"/>
    <property type="evidence" value="ECO:0007669"/>
    <property type="project" value="InterPro"/>
</dbReference>
<evidence type="ECO:0000313" key="14">
    <source>
        <dbReference type="Proteomes" id="UP000178162"/>
    </source>
</evidence>
<organism evidence="13 14">
    <name type="scientific">Candidatus Woykebacteria bacterium RBG_16_39_9b</name>
    <dbReference type="NCBI Taxonomy" id="1802595"/>
    <lineage>
        <taxon>Bacteria</taxon>
        <taxon>Candidatus Woykeibacteriota</taxon>
    </lineage>
</organism>
<dbReference type="NCBIfam" id="TIGR00663">
    <property type="entry name" value="dnan"/>
    <property type="match status" value="1"/>
</dbReference>
<dbReference type="SMART" id="SM00480">
    <property type="entry name" value="POL3Bc"/>
    <property type="match status" value="1"/>
</dbReference>
<proteinExistence type="inferred from homology"/>
<dbReference type="GO" id="GO:0003887">
    <property type="term" value="F:DNA-directed DNA polymerase activity"/>
    <property type="evidence" value="ECO:0007669"/>
    <property type="project" value="UniProtKB-UniRule"/>
</dbReference>
<evidence type="ECO:0000256" key="3">
    <source>
        <dbReference type="ARBA" id="ARBA00022490"/>
    </source>
</evidence>
<evidence type="ECO:0000256" key="9">
    <source>
        <dbReference type="PIRNR" id="PIRNR000804"/>
    </source>
</evidence>
<dbReference type="InterPro" id="IPR022637">
    <property type="entry name" value="DNA_polIII_beta_cen"/>
</dbReference>
<evidence type="ECO:0000259" key="12">
    <source>
        <dbReference type="Pfam" id="PF02768"/>
    </source>
</evidence>
<dbReference type="InterPro" id="IPR022635">
    <property type="entry name" value="DNA_polIII_beta_C"/>
</dbReference>
<dbReference type="PIRSF" id="PIRSF000804">
    <property type="entry name" value="DNA_pol_III_b"/>
    <property type="match status" value="1"/>
</dbReference>
<dbReference type="GO" id="GO:0009360">
    <property type="term" value="C:DNA polymerase III complex"/>
    <property type="evidence" value="ECO:0007669"/>
    <property type="project" value="InterPro"/>
</dbReference>
<dbReference type="AlphaFoldDB" id="A0A1G1WCA4"/>
<dbReference type="PANTHER" id="PTHR30478:SF0">
    <property type="entry name" value="BETA SLIDING CLAMP"/>
    <property type="match status" value="1"/>
</dbReference>
<dbReference type="Gene3D" id="3.70.10.10">
    <property type="match status" value="1"/>
</dbReference>
<keyword evidence="8" id="KW-0238">DNA-binding</keyword>
<dbReference type="GO" id="GO:0006271">
    <property type="term" value="P:DNA strand elongation involved in DNA replication"/>
    <property type="evidence" value="ECO:0007669"/>
    <property type="project" value="TreeGrafter"/>
</dbReference>
<dbReference type="EMBL" id="MHCR01000018">
    <property type="protein sequence ID" value="OGY25318.1"/>
    <property type="molecule type" value="Genomic_DNA"/>
</dbReference>
<reference evidence="13 14" key="1">
    <citation type="journal article" date="2016" name="Nat. Commun.">
        <title>Thousands of microbial genomes shed light on interconnected biogeochemical processes in an aquifer system.</title>
        <authorList>
            <person name="Anantharaman K."/>
            <person name="Brown C.T."/>
            <person name="Hug L.A."/>
            <person name="Sharon I."/>
            <person name="Castelle C.J."/>
            <person name="Probst A.J."/>
            <person name="Thomas B.C."/>
            <person name="Singh A."/>
            <person name="Wilkins M.J."/>
            <person name="Karaoz U."/>
            <person name="Brodie E.L."/>
            <person name="Williams K.H."/>
            <person name="Hubbard S.S."/>
            <person name="Banfield J.F."/>
        </authorList>
    </citation>
    <scope>NUCLEOTIDE SEQUENCE [LARGE SCALE GENOMIC DNA]</scope>
</reference>
<dbReference type="InterPro" id="IPR001001">
    <property type="entry name" value="DNA_polIII_beta"/>
</dbReference>
<evidence type="ECO:0000256" key="1">
    <source>
        <dbReference type="ARBA" id="ARBA00004496"/>
    </source>
</evidence>
<dbReference type="STRING" id="1802595.A2134_00035"/>
<gene>
    <name evidence="13" type="ORF">A2134_00035</name>
</gene>
<keyword evidence="3 9" id="KW-0963">Cytoplasm</keyword>
<feature type="domain" description="DNA polymerase III beta sliding clamp C-terminal" evidence="12">
    <location>
        <begin position="246"/>
        <end position="365"/>
    </location>
</feature>
<keyword evidence="4 9" id="KW-0808">Transferase</keyword>
<name>A0A1G1WCA4_9BACT</name>
<dbReference type="GO" id="GO:0003677">
    <property type="term" value="F:DNA binding"/>
    <property type="evidence" value="ECO:0007669"/>
    <property type="project" value="UniProtKB-UniRule"/>
</dbReference>
<comment type="function">
    <text evidence="9">Confers DNA tethering and processivity to DNA polymerases and other proteins. Acts as a clamp, forming a ring around DNA (a reaction catalyzed by the clamp-loading complex) which diffuses in an ATP-independent manner freely and bidirectionally along dsDNA. Initially characterized for its ability to contact the catalytic subunit of DNA polymerase III (Pol III), a complex, multichain enzyme responsible for most of the replicative synthesis in bacteria; Pol III exhibits 3'-5' exonuclease proofreading activity. The beta chain is required for initiation of replication as well as for processivity of DNA replication.</text>
</comment>
<dbReference type="Pfam" id="PF02768">
    <property type="entry name" value="DNA_pol3_beta_3"/>
    <property type="match status" value="1"/>
</dbReference>
<evidence type="ECO:0000256" key="8">
    <source>
        <dbReference type="ARBA" id="ARBA00023125"/>
    </source>
</evidence>
<keyword evidence="6 9" id="KW-0235">DNA replication</keyword>
<evidence type="ECO:0000259" key="11">
    <source>
        <dbReference type="Pfam" id="PF02767"/>
    </source>
</evidence>
<comment type="subcellular location">
    <subcellularLocation>
        <location evidence="1 9">Cytoplasm</location>
    </subcellularLocation>
</comment>
<evidence type="ECO:0000256" key="7">
    <source>
        <dbReference type="ARBA" id="ARBA00022932"/>
    </source>
</evidence>
<evidence type="ECO:0000256" key="6">
    <source>
        <dbReference type="ARBA" id="ARBA00022705"/>
    </source>
</evidence>
<feature type="domain" description="DNA polymerase III beta sliding clamp central" evidence="11">
    <location>
        <begin position="130"/>
        <end position="243"/>
    </location>
</feature>
<dbReference type="Proteomes" id="UP000178162">
    <property type="component" value="Unassembled WGS sequence"/>
</dbReference>
<dbReference type="InterPro" id="IPR046938">
    <property type="entry name" value="DNA_clamp_sf"/>
</dbReference>
<dbReference type="Pfam" id="PF02767">
    <property type="entry name" value="DNA_pol3_beta_2"/>
    <property type="match status" value="1"/>
</dbReference>
<comment type="caution">
    <text evidence="13">The sequence shown here is derived from an EMBL/GenBank/DDBJ whole genome shotgun (WGS) entry which is preliminary data.</text>
</comment>
<dbReference type="PANTHER" id="PTHR30478">
    <property type="entry name" value="DNA POLYMERASE III SUBUNIT BETA"/>
    <property type="match status" value="1"/>
</dbReference>
<comment type="similarity">
    <text evidence="2 9">Belongs to the beta sliding clamp family.</text>
</comment>
<protein>
    <recommendedName>
        <fullName evidence="9">Beta sliding clamp</fullName>
    </recommendedName>
</protein>
<evidence type="ECO:0000256" key="4">
    <source>
        <dbReference type="ARBA" id="ARBA00022679"/>
    </source>
</evidence>
<comment type="subunit">
    <text evidence="9">Forms a ring-shaped head-to-tail homodimer around DNA.</text>
</comment>
<evidence type="ECO:0000256" key="2">
    <source>
        <dbReference type="ARBA" id="ARBA00010752"/>
    </source>
</evidence>
<evidence type="ECO:0000256" key="5">
    <source>
        <dbReference type="ARBA" id="ARBA00022695"/>
    </source>
</evidence>
<keyword evidence="7 9" id="KW-0239">DNA-directed DNA polymerase</keyword>